<dbReference type="Proteomes" id="UP000396835">
    <property type="component" value="Unassembled WGS sequence"/>
</dbReference>
<evidence type="ECO:0000256" key="3">
    <source>
        <dbReference type="ARBA" id="ARBA00022679"/>
    </source>
</evidence>
<name>A0A449I7L0_9BACE</name>
<dbReference type="SUPFAM" id="SSF53448">
    <property type="entry name" value="Nucleotide-diphospho-sugar transferases"/>
    <property type="match status" value="1"/>
</dbReference>
<dbReference type="Gene3D" id="3.90.550.10">
    <property type="entry name" value="Spore Coat Polysaccharide Biosynthesis Protein SpsA, Chain A"/>
    <property type="match status" value="1"/>
</dbReference>
<comment type="similarity">
    <text evidence="1">Belongs to the glycosyltransferase 2 family.</text>
</comment>
<dbReference type="FunFam" id="3.90.550.10:FF:000128">
    <property type="entry name" value="Glycosyl transferase family 2"/>
    <property type="match status" value="1"/>
</dbReference>
<dbReference type="AlphaFoldDB" id="A0A449I7L0"/>
<proteinExistence type="inferred from homology"/>
<dbReference type="CDD" id="cd06442">
    <property type="entry name" value="DPM1_like"/>
    <property type="match status" value="1"/>
</dbReference>
<dbReference type="GO" id="GO:0004582">
    <property type="term" value="F:dolichyl-phosphate beta-D-mannosyltransferase activity"/>
    <property type="evidence" value="ECO:0007669"/>
    <property type="project" value="InterPro"/>
</dbReference>
<dbReference type="EMBL" id="CAACYH010000007">
    <property type="protein sequence ID" value="VFB15406.1"/>
    <property type="molecule type" value="Genomic_DNA"/>
</dbReference>
<evidence type="ECO:0000256" key="2">
    <source>
        <dbReference type="ARBA" id="ARBA00022676"/>
    </source>
</evidence>
<dbReference type="GO" id="GO:0009247">
    <property type="term" value="P:glycolipid biosynthetic process"/>
    <property type="evidence" value="ECO:0007669"/>
    <property type="project" value="TreeGrafter"/>
</dbReference>
<evidence type="ECO:0000313" key="5">
    <source>
        <dbReference type="EMBL" id="VFB15406.1"/>
    </source>
</evidence>
<feature type="domain" description="Glycosyltransferase 2-like" evidence="4">
    <location>
        <begin position="27"/>
        <end position="193"/>
    </location>
</feature>
<dbReference type="InterPro" id="IPR029044">
    <property type="entry name" value="Nucleotide-diphossugar_trans"/>
</dbReference>
<accession>A0A449I7L0</accession>
<dbReference type="GO" id="GO:0016020">
    <property type="term" value="C:membrane"/>
    <property type="evidence" value="ECO:0007669"/>
    <property type="project" value="GOC"/>
</dbReference>
<dbReference type="InterPro" id="IPR039528">
    <property type="entry name" value="DPM1-like"/>
</dbReference>
<keyword evidence="3 5" id="KW-0808">Transferase</keyword>
<dbReference type="PANTHER" id="PTHR43398:SF1">
    <property type="entry name" value="DOLICHOL-PHOSPHATE MANNOSYLTRANSFERASE SUBUNIT 1"/>
    <property type="match status" value="1"/>
</dbReference>
<protein>
    <submittedName>
        <fullName evidence="5">Glycosyl transferase 2</fullName>
        <ecNumber evidence="5">2.7.8.30</ecNumber>
    </submittedName>
</protein>
<dbReference type="Pfam" id="PF00535">
    <property type="entry name" value="Glycos_transf_2"/>
    <property type="match status" value="1"/>
</dbReference>
<evidence type="ECO:0000259" key="4">
    <source>
        <dbReference type="Pfam" id="PF00535"/>
    </source>
</evidence>
<reference evidence="5 6" key="1">
    <citation type="submission" date="2019-02" db="EMBL/GenBank/DDBJ databases">
        <authorList>
            <consortium name="Pathogen Informatics"/>
        </authorList>
    </citation>
    <scope>NUCLEOTIDE SEQUENCE [LARGE SCALE GENOMIC DNA]</scope>
    <source>
        <strain evidence="5 6">3012STDY7078512</strain>
    </source>
</reference>
<dbReference type="PANTHER" id="PTHR43398">
    <property type="entry name" value="DOLICHOL-PHOSPHATE MANNOSYLTRANSFERASE SUBUNIT 1"/>
    <property type="match status" value="1"/>
</dbReference>
<gene>
    <name evidence="5" type="primary">arnC_2</name>
    <name evidence="5" type="ORF">NCTC7812_02994</name>
</gene>
<keyword evidence="2" id="KW-0328">Glycosyltransferase</keyword>
<dbReference type="EC" id="2.7.8.30" evidence="5"/>
<organism evidence="5 6">
    <name type="scientific">Prevotella heparinolytica</name>
    <dbReference type="NCBI Taxonomy" id="28113"/>
    <lineage>
        <taxon>Bacteria</taxon>
        <taxon>Pseudomonadati</taxon>
        <taxon>Bacteroidota</taxon>
        <taxon>Bacteroidia</taxon>
        <taxon>Bacteroidales</taxon>
        <taxon>Bacteroidaceae</taxon>
        <taxon>Bacteroides</taxon>
    </lineage>
</organism>
<evidence type="ECO:0000313" key="6">
    <source>
        <dbReference type="Proteomes" id="UP000396835"/>
    </source>
</evidence>
<evidence type="ECO:0000256" key="1">
    <source>
        <dbReference type="ARBA" id="ARBA00006739"/>
    </source>
</evidence>
<sequence length="276" mass="31833">MTKKHYICSRLQSPHTVFSMQTSDSIVIIPTYNERENIENIIRAVFALEHGFHILVIEDGSPDGTAAIVRSLQQEFPERLFMVERKGKLGLGTAYIAGFKWALQRNYEYVFEMDADFSHNPQDLPRLYRACSEEEADVAIGSRYVSGVNVVNWPMGRVLMSYFASKYVRLITGLPIHDTTAGFVCYRRRVLRTIDLDSIRFKGYAFQIEMKFTAYKCGFKIKEVPVIFINRELGTSKMNSSIFGEAIFGVIRLKWNSFFHKYPTEKTEGGKEKERK</sequence>
<dbReference type="InterPro" id="IPR001173">
    <property type="entry name" value="Glyco_trans_2-like"/>
</dbReference>